<reference evidence="2" key="1">
    <citation type="journal article" date="2020" name="Stud. Mycol.">
        <title>101 Dothideomycetes genomes: a test case for predicting lifestyles and emergence of pathogens.</title>
        <authorList>
            <person name="Haridas S."/>
            <person name="Albert R."/>
            <person name="Binder M."/>
            <person name="Bloem J."/>
            <person name="Labutti K."/>
            <person name="Salamov A."/>
            <person name="Andreopoulos B."/>
            <person name="Baker S."/>
            <person name="Barry K."/>
            <person name="Bills G."/>
            <person name="Bluhm B."/>
            <person name="Cannon C."/>
            <person name="Castanera R."/>
            <person name="Culley D."/>
            <person name="Daum C."/>
            <person name="Ezra D."/>
            <person name="Gonzalez J."/>
            <person name="Henrissat B."/>
            <person name="Kuo A."/>
            <person name="Liang C."/>
            <person name="Lipzen A."/>
            <person name="Lutzoni F."/>
            <person name="Magnuson J."/>
            <person name="Mondo S."/>
            <person name="Nolan M."/>
            <person name="Ohm R."/>
            <person name="Pangilinan J."/>
            <person name="Park H.-J."/>
            <person name="Ramirez L."/>
            <person name="Alfaro M."/>
            <person name="Sun H."/>
            <person name="Tritt A."/>
            <person name="Yoshinaga Y."/>
            <person name="Zwiers L.-H."/>
            <person name="Turgeon B."/>
            <person name="Goodwin S."/>
            <person name="Spatafora J."/>
            <person name="Crous P."/>
            <person name="Grigoriev I."/>
        </authorList>
    </citation>
    <scope>NUCLEOTIDE SEQUENCE</scope>
    <source>
        <strain evidence="2">CBS 125425</strain>
    </source>
</reference>
<organism evidence="2 3">
    <name type="scientific">Polyplosphaeria fusca</name>
    <dbReference type="NCBI Taxonomy" id="682080"/>
    <lineage>
        <taxon>Eukaryota</taxon>
        <taxon>Fungi</taxon>
        <taxon>Dikarya</taxon>
        <taxon>Ascomycota</taxon>
        <taxon>Pezizomycotina</taxon>
        <taxon>Dothideomycetes</taxon>
        <taxon>Pleosporomycetidae</taxon>
        <taxon>Pleosporales</taxon>
        <taxon>Tetraplosphaeriaceae</taxon>
        <taxon>Polyplosphaeria</taxon>
    </lineage>
</organism>
<dbReference type="AlphaFoldDB" id="A0A9P4UWA6"/>
<dbReference type="Proteomes" id="UP000799444">
    <property type="component" value="Unassembled WGS sequence"/>
</dbReference>
<evidence type="ECO:0000313" key="3">
    <source>
        <dbReference type="Proteomes" id="UP000799444"/>
    </source>
</evidence>
<protein>
    <submittedName>
        <fullName evidence="2">Uncharacterized protein</fullName>
    </submittedName>
</protein>
<dbReference type="EMBL" id="ML996368">
    <property type="protein sequence ID" value="KAF2726960.1"/>
    <property type="molecule type" value="Genomic_DNA"/>
</dbReference>
<feature type="region of interest" description="Disordered" evidence="1">
    <location>
        <begin position="36"/>
        <end position="90"/>
    </location>
</feature>
<gene>
    <name evidence="2" type="ORF">EJ04DRAFT_570804</name>
</gene>
<accession>A0A9P4UWA6</accession>
<evidence type="ECO:0000256" key="1">
    <source>
        <dbReference type="SAM" id="MobiDB-lite"/>
    </source>
</evidence>
<sequence length="121" mass="13097">MAANTSPMVDNKPFQIYTPIHLRKVVDVGPEAYVPPHLRKSASTTKGASAPNPPTKELRPTNAPDFTPTGKKVRETFPKPASEEVTEEEEVSGTIVDVFEAFCAKKKQAGKGMSASKWAKA</sequence>
<proteinExistence type="predicted"/>
<name>A0A9P4UWA6_9PLEO</name>
<comment type="caution">
    <text evidence="2">The sequence shown here is derived from an EMBL/GenBank/DDBJ whole genome shotgun (WGS) entry which is preliminary data.</text>
</comment>
<evidence type="ECO:0000313" key="2">
    <source>
        <dbReference type="EMBL" id="KAF2726960.1"/>
    </source>
</evidence>
<keyword evidence="3" id="KW-1185">Reference proteome</keyword>